<keyword evidence="6" id="KW-0949">S-adenosyl-L-methionine</keyword>
<dbReference type="SUPFAM" id="SSF53335">
    <property type="entry name" value="S-adenosyl-L-methionine-dependent methyltransferases"/>
    <property type="match status" value="1"/>
</dbReference>
<organism evidence="14 15">
    <name type="scientific">Paramuricea clavata</name>
    <name type="common">Red gorgonian</name>
    <name type="synonym">Violescent sea-whip</name>
    <dbReference type="NCBI Taxonomy" id="317549"/>
    <lineage>
        <taxon>Eukaryota</taxon>
        <taxon>Metazoa</taxon>
        <taxon>Cnidaria</taxon>
        <taxon>Anthozoa</taxon>
        <taxon>Octocorallia</taxon>
        <taxon>Malacalcyonacea</taxon>
        <taxon>Plexauridae</taxon>
        <taxon>Paramuricea</taxon>
    </lineage>
</organism>
<dbReference type="GO" id="GO:0005634">
    <property type="term" value="C:nucleus"/>
    <property type="evidence" value="ECO:0007669"/>
    <property type="project" value="TreeGrafter"/>
</dbReference>
<dbReference type="PANTHER" id="PTHR21404">
    <property type="entry name" value="HEN1"/>
    <property type="match status" value="1"/>
</dbReference>
<proteinExistence type="inferred from homology"/>
<dbReference type="OrthoDB" id="2154311at2759"/>
<dbReference type="SUPFAM" id="SSF46785">
    <property type="entry name" value="Winged helix' DNA-binding domain"/>
    <property type="match status" value="1"/>
</dbReference>
<dbReference type="GO" id="GO:0046872">
    <property type="term" value="F:metal ion binding"/>
    <property type="evidence" value="ECO:0007669"/>
    <property type="project" value="UniProtKB-KW"/>
</dbReference>
<feature type="region of interest" description="Disordered" evidence="13">
    <location>
        <begin position="379"/>
        <end position="420"/>
    </location>
</feature>
<dbReference type="InterPro" id="IPR036388">
    <property type="entry name" value="WH-like_DNA-bd_sf"/>
</dbReference>
<dbReference type="CDD" id="cd02440">
    <property type="entry name" value="AdoMet_MTases"/>
    <property type="match status" value="1"/>
</dbReference>
<keyword evidence="15" id="KW-1185">Reference proteome</keyword>
<comment type="catalytic activity">
    <reaction evidence="12">
        <text>small RNA 3'-end nucleotide + S-adenosyl-L-methionine = small RNA 3'-end 2'-O-methylnucleotide + S-adenosyl-L-homocysteine + H(+)</text>
        <dbReference type="Rhea" id="RHEA:37887"/>
        <dbReference type="Rhea" id="RHEA-COMP:10415"/>
        <dbReference type="Rhea" id="RHEA-COMP:10416"/>
        <dbReference type="ChEBI" id="CHEBI:15378"/>
        <dbReference type="ChEBI" id="CHEBI:57856"/>
        <dbReference type="ChEBI" id="CHEBI:59789"/>
        <dbReference type="ChEBI" id="CHEBI:74896"/>
        <dbReference type="ChEBI" id="CHEBI:74898"/>
        <dbReference type="EC" id="2.1.1.386"/>
    </reaction>
</comment>
<dbReference type="SMART" id="SM00715">
    <property type="entry name" value="LA"/>
    <property type="match status" value="1"/>
</dbReference>
<evidence type="ECO:0000256" key="1">
    <source>
        <dbReference type="ARBA" id="ARBA00001946"/>
    </source>
</evidence>
<dbReference type="InterPro" id="IPR006630">
    <property type="entry name" value="La_HTH"/>
</dbReference>
<evidence type="ECO:0000256" key="5">
    <source>
        <dbReference type="ARBA" id="ARBA00022679"/>
    </source>
</evidence>
<keyword evidence="7" id="KW-0479">Metal-binding</keyword>
<dbReference type="FunFam" id="3.40.50.150:FF:000124">
    <property type="entry name" value="HEN methyltransferase 1"/>
    <property type="match status" value="1"/>
</dbReference>
<gene>
    <name evidence="14" type="ORF">PACLA_8A072682</name>
</gene>
<evidence type="ECO:0000256" key="3">
    <source>
        <dbReference type="ARBA" id="ARBA00021330"/>
    </source>
</evidence>
<keyword evidence="4" id="KW-0489">Methyltransferase</keyword>
<dbReference type="InterPro" id="IPR026610">
    <property type="entry name" value="Hen1"/>
</dbReference>
<dbReference type="GO" id="GO:0030422">
    <property type="term" value="P:siRNA processing"/>
    <property type="evidence" value="ECO:0007669"/>
    <property type="project" value="TreeGrafter"/>
</dbReference>
<evidence type="ECO:0000313" key="15">
    <source>
        <dbReference type="Proteomes" id="UP001152795"/>
    </source>
</evidence>
<evidence type="ECO:0000313" key="14">
    <source>
        <dbReference type="EMBL" id="CAB3999069.1"/>
    </source>
</evidence>
<evidence type="ECO:0000256" key="13">
    <source>
        <dbReference type="SAM" id="MobiDB-lite"/>
    </source>
</evidence>
<evidence type="ECO:0000256" key="10">
    <source>
        <dbReference type="ARBA" id="ARBA00023158"/>
    </source>
</evidence>
<keyword evidence="5" id="KW-0808">Transferase</keyword>
<evidence type="ECO:0000256" key="7">
    <source>
        <dbReference type="ARBA" id="ARBA00022723"/>
    </source>
</evidence>
<dbReference type="Gene3D" id="1.10.10.10">
    <property type="entry name" value="Winged helix-like DNA-binding domain superfamily/Winged helix DNA-binding domain"/>
    <property type="match status" value="1"/>
</dbReference>
<protein>
    <recommendedName>
        <fullName evidence="3">Small RNA 2'-O-methyltransferase</fullName>
        <ecNumber evidence="11">2.1.1.386</ecNumber>
    </recommendedName>
</protein>
<evidence type="ECO:0000256" key="4">
    <source>
        <dbReference type="ARBA" id="ARBA00022603"/>
    </source>
</evidence>
<dbReference type="GO" id="GO:0090486">
    <property type="term" value="F:small RNA 2'-O-methyltransferase activity"/>
    <property type="evidence" value="ECO:0007669"/>
    <property type="project" value="UniProtKB-EC"/>
</dbReference>
<keyword evidence="9" id="KW-0694">RNA-binding</keyword>
<dbReference type="GO" id="GO:0001510">
    <property type="term" value="P:RNA methylation"/>
    <property type="evidence" value="ECO:0007669"/>
    <property type="project" value="InterPro"/>
</dbReference>
<comment type="similarity">
    <text evidence="2">Belongs to the methyltransferase superfamily. HEN1 family.</text>
</comment>
<feature type="compositionally biased region" description="Basic and acidic residues" evidence="13">
    <location>
        <begin position="402"/>
        <end position="420"/>
    </location>
</feature>
<dbReference type="GO" id="GO:0003723">
    <property type="term" value="F:RNA binding"/>
    <property type="evidence" value="ECO:0007669"/>
    <property type="project" value="UniProtKB-KW"/>
</dbReference>
<feature type="region of interest" description="Disordered" evidence="13">
    <location>
        <begin position="329"/>
        <end position="349"/>
    </location>
</feature>
<keyword evidence="8" id="KW-0460">Magnesium</keyword>
<evidence type="ECO:0000256" key="12">
    <source>
        <dbReference type="ARBA" id="ARBA00048418"/>
    </source>
</evidence>
<dbReference type="Pfam" id="PF13489">
    <property type="entry name" value="Methyltransf_23"/>
    <property type="match status" value="1"/>
</dbReference>
<sequence length="420" mass="48574">MDEEDSQTRKGGPTFEPPVYRQRYDFVENIVCEFGAKKVIDFGCSEGKLISQLKRVDCVEELVGIDIDHETLEFNKRRTRPFSADYLDPRSKPLTVSLFQGSIAECDERFVNFDVIACVEIIEHLHPPILNAMPGVIFGCLQPKVVVVTTPNCEFNVLFPDLKRFRHYDHKFEWTRAEFQSWSLMVSSKYGYSVTFSGVGEGPSGTEQLGHCSQIAVFVKNQDQNENRHEIPQGQTPYDKVISCVHPYKKERSLEELLTEELEYYTLFLADDYKTEEHSRCSEIPLESFFQFPRVSKLTNDIEVLRSVIQASPKLELNDTQTAVKYTRAENEWPSDDEDDGEHNGTKWDSEGVGNNYIQYYKLDCLPAGDECWDIEMEGEQEDKGSEQDNWTSWRGTNVPDDCEHERTEEDTFADRDYTW</sequence>
<dbReference type="PANTHER" id="PTHR21404:SF3">
    <property type="entry name" value="SMALL RNA 2'-O-METHYLTRANSFERASE"/>
    <property type="match status" value="1"/>
</dbReference>
<dbReference type="AlphaFoldDB" id="A0A7D9I5P4"/>
<dbReference type="GO" id="GO:0034587">
    <property type="term" value="P:piRNA processing"/>
    <property type="evidence" value="ECO:0007669"/>
    <property type="project" value="TreeGrafter"/>
</dbReference>
<dbReference type="Gene3D" id="3.40.50.150">
    <property type="entry name" value="Vaccinia Virus protein VP39"/>
    <property type="match status" value="1"/>
</dbReference>
<dbReference type="EMBL" id="CACRXK020003508">
    <property type="protein sequence ID" value="CAB3999069.1"/>
    <property type="molecule type" value="Genomic_DNA"/>
</dbReference>
<name>A0A7D9I5P4_PARCT</name>
<dbReference type="InterPro" id="IPR036390">
    <property type="entry name" value="WH_DNA-bd_sf"/>
</dbReference>
<dbReference type="GO" id="GO:0005737">
    <property type="term" value="C:cytoplasm"/>
    <property type="evidence" value="ECO:0007669"/>
    <property type="project" value="TreeGrafter"/>
</dbReference>
<evidence type="ECO:0000256" key="8">
    <source>
        <dbReference type="ARBA" id="ARBA00022842"/>
    </source>
</evidence>
<evidence type="ECO:0000256" key="11">
    <source>
        <dbReference type="ARBA" id="ARBA00035025"/>
    </source>
</evidence>
<accession>A0A7D9I5P4</accession>
<comment type="cofactor">
    <cofactor evidence="1">
        <name>Mg(2+)</name>
        <dbReference type="ChEBI" id="CHEBI:18420"/>
    </cofactor>
</comment>
<dbReference type="EC" id="2.1.1.386" evidence="11"/>
<reference evidence="14" key="1">
    <citation type="submission" date="2020-04" db="EMBL/GenBank/DDBJ databases">
        <authorList>
            <person name="Alioto T."/>
            <person name="Alioto T."/>
            <person name="Gomez Garrido J."/>
        </authorList>
    </citation>
    <scope>NUCLEOTIDE SEQUENCE</scope>
    <source>
        <strain evidence="14">A484AB</strain>
    </source>
</reference>
<comment type="caution">
    <text evidence="14">The sequence shown here is derived from an EMBL/GenBank/DDBJ whole genome shotgun (WGS) entry which is preliminary data.</text>
</comment>
<dbReference type="Proteomes" id="UP001152795">
    <property type="component" value="Unassembled WGS sequence"/>
</dbReference>
<evidence type="ECO:0000256" key="2">
    <source>
        <dbReference type="ARBA" id="ARBA00009026"/>
    </source>
</evidence>
<evidence type="ECO:0000256" key="6">
    <source>
        <dbReference type="ARBA" id="ARBA00022691"/>
    </source>
</evidence>
<dbReference type="InterPro" id="IPR029063">
    <property type="entry name" value="SAM-dependent_MTases_sf"/>
</dbReference>
<evidence type="ECO:0000256" key="9">
    <source>
        <dbReference type="ARBA" id="ARBA00022884"/>
    </source>
</evidence>
<keyword evidence="10" id="KW-0943">RNA-mediated gene silencing</keyword>